<dbReference type="GeneID" id="70234114"/>
<keyword evidence="2" id="KW-1185">Reference proteome</keyword>
<dbReference type="AlphaFoldDB" id="A0A9P8P9X5"/>
<dbReference type="EMBL" id="JAEUBE010000158">
    <property type="protein sequence ID" value="KAH3668393.1"/>
    <property type="molecule type" value="Genomic_DNA"/>
</dbReference>
<dbReference type="Proteomes" id="UP000769157">
    <property type="component" value="Unassembled WGS sequence"/>
</dbReference>
<proteinExistence type="predicted"/>
<comment type="caution">
    <text evidence="1">The sequence shown here is derived from an EMBL/GenBank/DDBJ whole genome shotgun (WGS) entry which is preliminary data.</text>
</comment>
<reference evidence="1" key="1">
    <citation type="journal article" date="2021" name="Open Biol.">
        <title>Shared evolutionary footprints suggest mitochondrial oxidative damage underlies multiple complex I losses in fungi.</title>
        <authorList>
            <person name="Schikora-Tamarit M.A."/>
            <person name="Marcet-Houben M."/>
            <person name="Nosek J."/>
            <person name="Gabaldon T."/>
        </authorList>
    </citation>
    <scope>NUCLEOTIDE SEQUENCE</scope>
    <source>
        <strain evidence="1">CBS6075</strain>
    </source>
</reference>
<accession>A0A9P8P9X5</accession>
<dbReference type="RefSeq" id="XP_046062807.1">
    <property type="nucleotide sequence ID" value="XM_046202985.1"/>
</dbReference>
<sequence>MLLESSSMIESRTDAYCSTRRTARDCLIFGSVTSEGSHEMSSDRFLMARFRDFVFGWSNELTMRLRNPSNDSNNVSQPEYSGYSSMARRSSMKFSKTRFPVASVNKLVHGCVQILAFLAAHFPVRVVKLVADGERLHQTHQQHGDELDAEPAREMVVPRVRLVGRQRVEAVDDLVEQEHALVRVSVEYLIDNVGSCHAEFIVEHRPTGPVKTEFERVILQLGGYGVLHVVPLGTNSSTDVRYVSRYSCLSVWALVSTIRRRIAHFDGTRAASSSASVLSTNWKSIDRTQASARVMSSFESICRSSFEYHSRFIAISSVVSVSKSRTNGFVTTATNVFLASSCKLSESMCTTGRSCSTAAGISCTLRALESRSTAELSILIRFTLRSGFVHARFEGIDWRMWASNGLVGGFGSYVCLERRKAGFLNVMFFNWSETRNSEINCWSIELVPCEDACNGSTKRTSNGPLNGTTYR</sequence>
<gene>
    <name evidence="1" type="ORF">OGAPHI_002147</name>
</gene>
<evidence type="ECO:0000313" key="1">
    <source>
        <dbReference type="EMBL" id="KAH3668393.1"/>
    </source>
</evidence>
<evidence type="ECO:0000313" key="2">
    <source>
        <dbReference type="Proteomes" id="UP000769157"/>
    </source>
</evidence>
<organism evidence="1 2">
    <name type="scientific">Ogataea philodendri</name>
    <dbReference type="NCBI Taxonomy" id="1378263"/>
    <lineage>
        <taxon>Eukaryota</taxon>
        <taxon>Fungi</taxon>
        <taxon>Dikarya</taxon>
        <taxon>Ascomycota</taxon>
        <taxon>Saccharomycotina</taxon>
        <taxon>Pichiomycetes</taxon>
        <taxon>Pichiales</taxon>
        <taxon>Pichiaceae</taxon>
        <taxon>Ogataea</taxon>
    </lineage>
</organism>
<name>A0A9P8P9X5_9ASCO</name>
<reference evidence="1" key="2">
    <citation type="submission" date="2021-01" db="EMBL/GenBank/DDBJ databases">
        <authorList>
            <person name="Schikora-Tamarit M.A."/>
        </authorList>
    </citation>
    <scope>NUCLEOTIDE SEQUENCE</scope>
    <source>
        <strain evidence="1">CBS6075</strain>
    </source>
</reference>
<protein>
    <submittedName>
        <fullName evidence="1">Uncharacterized protein</fullName>
    </submittedName>
</protein>